<dbReference type="PANTHER" id="PTHR32552">
    <property type="entry name" value="FERRICHROME IRON RECEPTOR-RELATED"/>
    <property type="match status" value="1"/>
</dbReference>
<keyword evidence="11 13" id="KW-0472">Membrane</keyword>
<keyword evidence="8" id="KW-0408">Iron</keyword>
<keyword evidence="18" id="KW-1185">Reference proteome</keyword>
<keyword evidence="4 13" id="KW-1134">Transmembrane beta strand</keyword>
<evidence type="ECO:0000256" key="2">
    <source>
        <dbReference type="ARBA" id="ARBA00009810"/>
    </source>
</evidence>
<dbReference type="Gene3D" id="2.170.130.10">
    <property type="entry name" value="TonB-dependent receptor, plug domain"/>
    <property type="match status" value="1"/>
</dbReference>
<evidence type="ECO:0000256" key="12">
    <source>
        <dbReference type="ARBA" id="ARBA00023237"/>
    </source>
</evidence>
<evidence type="ECO:0000256" key="9">
    <source>
        <dbReference type="ARBA" id="ARBA00023065"/>
    </source>
</evidence>
<evidence type="ECO:0000259" key="15">
    <source>
        <dbReference type="Pfam" id="PF00593"/>
    </source>
</evidence>
<evidence type="ECO:0000256" key="13">
    <source>
        <dbReference type="PROSITE-ProRule" id="PRU01360"/>
    </source>
</evidence>
<reference evidence="17 18" key="1">
    <citation type="journal article" date="2021" name="Genome Biol. Evol.">
        <title>Complete Genome Sequencing of a Novel Gloeobacter Species from a Waterfall Cave in Mexico.</title>
        <authorList>
            <person name="Saw J.H."/>
            <person name="Cardona T."/>
            <person name="Montejano G."/>
        </authorList>
    </citation>
    <scope>NUCLEOTIDE SEQUENCE [LARGE SCALE GENOMIC DNA]</scope>
    <source>
        <strain evidence="17">MG652769</strain>
    </source>
</reference>
<dbReference type="SUPFAM" id="SSF56935">
    <property type="entry name" value="Porins"/>
    <property type="match status" value="1"/>
</dbReference>
<evidence type="ECO:0000256" key="10">
    <source>
        <dbReference type="ARBA" id="ARBA00023077"/>
    </source>
</evidence>
<dbReference type="PROSITE" id="PS51257">
    <property type="entry name" value="PROKAR_LIPOPROTEIN"/>
    <property type="match status" value="1"/>
</dbReference>
<name>A0ABY3PMA3_9CYAN</name>
<dbReference type="Gene3D" id="2.40.170.20">
    <property type="entry name" value="TonB-dependent receptor, beta-barrel domain"/>
    <property type="match status" value="1"/>
</dbReference>
<keyword evidence="12 13" id="KW-0998">Cell outer membrane</keyword>
<dbReference type="InterPro" id="IPR010105">
    <property type="entry name" value="TonB_sidphr_rcpt"/>
</dbReference>
<evidence type="ECO:0000256" key="11">
    <source>
        <dbReference type="ARBA" id="ARBA00023136"/>
    </source>
</evidence>
<evidence type="ECO:0000256" key="1">
    <source>
        <dbReference type="ARBA" id="ARBA00004571"/>
    </source>
</evidence>
<evidence type="ECO:0000256" key="8">
    <source>
        <dbReference type="ARBA" id="ARBA00023004"/>
    </source>
</evidence>
<organism evidence="17 18">
    <name type="scientific">Gloeobacter morelensis MG652769</name>
    <dbReference type="NCBI Taxonomy" id="2781736"/>
    <lineage>
        <taxon>Bacteria</taxon>
        <taxon>Bacillati</taxon>
        <taxon>Cyanobacteriota</taxon>
        <taxon>Cyanophyceae</taxon>
        <taxon>Gloeobacterales</taxon>
        <taxon>Gloeobacteraceae</taxon>
        <taxon>Gloeobacter</taxon>
        <taxon>Gloeobacter morelensis</taxon>
    </lineage>
</organism>
<dbReference type="InterPro" id="IPR012910">
    <property type="entry name" value="Plug_dom"/>
</dbReference>
<keyword evidence="9" id="KW-0406">Ion transport</keyword>
<proteinExistence type="inferred from homology"/>
<evidence type="ECO:0000313" key="17">
    <source>
        <dbReference type="EMBL" id="UFP94815.1"/>
    </source>
</evidence>
<dbReference type="InterPro" id="IPR037066">
    <property type="entry name" value="Plug_dom_sf"/>
</dbReference>
<keyword evidence="17" id="KW-0675">Receptor</keyword>
<evidence type="ECO:0000313" key="18">
    <source>
        <dbReference type="Proteomes" id="UP001054846"/>
    </source>
</evidence>
<dbReference type="PROSITE" id="PS52016">
    <property type="entry name" value="TONB_DEPENDENT_REC_3"/>
    <property type="match status" value="1"/>
</dbReference>
<evidence type="ECO:0000256" key="5">
    <source>
        <dbReference type="ARBA" id="ARBA00022496"/>
    </source>
</evidence>
<dbReference type="NCBIfam" id="TIGR01783">
    <property type="entry name" value="TonB-siderophor"/>
    <property type="match status" value="1"/>
</dbReference>
<dbReference type="Proteomes" id="UP001054846">
    <property type="component" value="Chromosome"/>
</dbReference>
<protein>
    <submittedName>
        <fullName evidence="17">TonB-dependent siderophore receptor</fullName>
    </submittedName>
</protein>
<evidence type="ECO:0000256" key="3">
    <source>
        <dbReference type="ARBA" id="ARBA00022448"/>
    </source>
</evidence>
<accession>A0ABY3PMA3</accession>
<feature type="domain" description="TonB-dependent receptor-like beta-barrel" evidence="15">
    <location>
        <begin position="273"/>
        <end position="705"/>
    </location>
</feature>
<dbReference type="CDD" id="cd01347">
    <property type="entry name" value="ligand_gated_channel"/>
    <property type="match status" value="1"/>
</dbReference>
<dbReference type="InterPro" id="IPR039426">
    <property type="entry name" value="TonB-dep_rcpt-like"/>
</dbReference>
<comment type="similarity">
    <text evidence="2 13 14">Belongs to the TonB-dependent receptor family.</text>
</comment>
<evidence type="ECO:0000256" key="4">
    <source>
        <dbReference type="ARBA" id="ARBA00022452"/>
    </source>
</evidence>
<evidence type="ECO:0000256" key="14">
    <source>
        <dbReference type="RuleBase" id="RU003357"/>
    </source>
</evidence>
<feature type="domain" description="TonB-dependent receptor plug" evidence="16">
    <location>
        <begin position="98"/>
        <end position="200"/>
    </location>
</feature>
<keyword evidence="7" id="KW-0732">Signal</keyword>
<keyword evidence="3 13" id="KW-0813">Transport</keyword>
<dbReference type="InterPro" id="IPR000531">
    <property type="entry name" value="Beta-barrel_TonB"/>
</dbReference>
<dbReference type="PANTHER" id="PTHR32552:SF68">
    <property type="entry name" value="FERRICHROME OUTER MEMBRANE TRANSPORTER_PHAGE RECEPTOR"/>
    <property type="match status" value="1"/>
</dbReference>
<evidence type="ECO:0000256" key="6">
    <source>
        <dbReference type="ARBA" id="ARBA00022692"/>
    </source>
</evidence>
<keyword evidence="6 13" id="KW-0812">Transmembrane</keyword>
<sequence>MRSALRAAQSVAAPVLGCACFFSTLLQVWGMPVALAAPEISAVRRLDLLAVGEAQQLLAQTQTPAGKSEDELEEVTVLGNRGYLRKNADSGTRTDTAIRDIPANIQVIPRQVIDDQGAVRIEEALRNVSGVTFASSFGGRAPEFNARGFTASLYKNGFLERNGGSFFNARTSPEVANLERLEVLKGPASVLFGQGDPGGTINLITKAPLLTPSASIRFTAGSYDFYRTTLDLGGPLTGDASLAYRLNIAYEDTHSFRDFVQKARFFVAPALTWKIAPQTSLRFEGEYLSDNYPIDRGLVFVGGADVGLPVNRYLGDPTRRQVYDEKRGYLTLEHAFAENVRLRSFVRLSTSREDYRSTEVSGPLQADGRTLPLGGFEGGQYYETYTWQNDLIWKFDTGSIKHTLLVGFDWIKQTGAFYNNGFYDGNVIDIFTPVYRFDYTNRIDDSGFDGLTTANTFGAYIQDQIAFSDNLKLLLGGRFDSFDYQDDYRDDSFNSLARAQAFSPRVGLVWQPIVPVSLFATYNRSFLPQFGLNPSGTAFLPERGTLYEAGVKAELAEGRLFSTLSIYRLEKDNVLTADPFNPRFSIQVGQQSGSGVDFDIAGEILTGWNVIASWAYSDARITRDNTFAVNNRLPNAPFHTASLWTTYRLREGALSGFGVGAGLFYVGERAGDLDNTFAIPSYTRADAAIYYERERWRAAVNFKNLFNVRYFEGVQSDTRIYVGTPFTVQGTLSYQF</sequence>
<dbReference type="InterPro" id="IPR036942">
    <property type="entry name" value="Beta-barrel_TonB_sf"/>
</dbReference>
<dbReference type="Pfam" id="PF07715">
    <property type="entry name" value="Plug"/>
    <property type="match status" value="1"/>
</dbReference>
<evidence type="ECO:0000259" key="16">
    <source>
        <dbReference type="Pfam" id="PF07715"/>
    </source>
</evidence>
<evidence type="ECO:0000256" key="7">
    <source>
        <dbReference type="ARBA" id="ARBA00022729"/>
    </source>
</evidence>
<dbReference type="Pfam" id="PF00593">
    <property type="entry name" value="TonB_dep_Rec_b-barrel"/>
    <property type="match status" value="1"/>
</dbReference>
<gene>
    <name evidence="17" type="ORF">ISF26_00770</name>
</gene>
<keyword evidence="5" id="KW-0410">Iron transport</keyword>
<dbReference type="EMBL" id="CP063845">
    <property type="protein sequence ID" value="UFP94815.1"/>
    <property type="molecule type" value="Genomic_DNA"/>
</dbReference>
<keyword evidence="10 14" id="KW-0798">TonB box</keyword>
<comment type="subcellular location">
    <subcellularLocation>
        <location evidence="1 13">Cell outer membrane</location>
        <topology evidence="1 13">Multi-pass membrane protein</topology>
    </subcellularLocation>
</comment>